<evidence type="ECO:0000313" key="1">
    <source>
        <dbReference type="EMBL" id="MFD1189010.1"/>
    </source>
</evidence>
<dbReference type="Gene3D" id="2.40.160.20">
    <property type="match status" value="1"/>
</dbReference>
<reference evidence="2" key="1">
    <citation type="journal article" date="2019" name="Int. J. Syst. Evol. Microbiol.">
        <title>The Global Catalogue of Microorganisms (GCM) 10K type strain sequencing project: providing services to taxonomists for standard genome sequencing and annotation.</title>
        <authorList>
            <consortium name="The Broad Institute Genomics Platform"/>
            <consortium name="The Broad Institute Genome Sequencing Center for Infectious Disease"/>
            <person name="Wu L."/>
            <person name="Ma J."/>
        </authorList>
    </citation>
    <scope>NUCLEOTIDE SEQUENCE [LARGE SCALE GENOMIC DNA]</scope>
    <source>
        <strain evidence="2">CCUG 55074</strain>
    </source>
</reference>
<dbReference type="Proteomes" id="UP001597216">
    <property type="component" value="Unassembled WGS sequence"/>
</dbReference>
<proteinExistence type="predicted"/>
<comment type="caution">
    <text evidence="1">The sequence shown here is derived from an EMBL/GenBank/DDBJ whole genome shotgun (WGS) entry which is preliminary data.</text>
</comment>
<name>A0ABW3SXK4_9CAUL</name>
<protein>
    <submittedName>
        <fullName evidence="1">DUF3237 family protein</fullName>
    </submittedName>
</protein>
<accession>A0ABW3SXK4</accession>
<dbReference type="Pfam" id="PF11578">
    <property type="entry name" value="DUF3237"/>
    <property type="match status" value="1"/>
</dbReference>
<keyword evidence="2" id="KW-1185">Reference proteome</keyword>
<dbReference type="EMBL" id="JBHTLQ010000001">
    <property type="protein sequence ID" value="MFD1189010.1"/>
    <property type="molecule type" value="Genomic_DNA"/>
</dbReference>
<evidence type="ECO:0000313" key="2">
    <source>
        <dbReference type="Proteomes" id="UP001597216"/>
    </source>
</evidence>
<dbReference type="RefSeq" id="WP_374345643.1">
    <property type="nucleotide sequence ID" value="NZ_JBHTLQ010000001.1"/>
</dbReference>
<sequence length="142" mass="15264">MRGEKIYEYEVEITGATDFGVTLEAILTGQAAIPPSGARFDFGFAGRAEGRLSGKLTGTDYYRLRPDGRGELNIRGVIETDDGARISMEATGVATPTATGMDLVENVTLTTASPDYAWVNTRQIWAEGASADGKIRITGWLQ</sequence>
<organism evidence="1 2">
    <name type="scientific">Phenylobacterium conjunctum</name>
    <dbReference type="NCBI Taxonomy" id="1298959"/>
    <lineage>
        <taxon>Bacteria</taxon>
        <taxon>Pseudomonadati</taxon>
        <taxon>Pseudomonadota</taxon>
        <taxon>Alphaproteobacteria</taxon>
        <taxon>Caulobacterales</taxon>
        <taxon>Caulobacteraceae</taxon>
        <taxon>Phenylobacterium</taxon>
    </lineage>
</organism>
<gene>
    <name evidence="1" type="ORF">ACFQ27_00335</name>
</gene>